<dbReference type="EMBL" id="CP010086">
    <property type="protein sequence ID" value="AJG96926.1"/>
    <property type="molecule type" value="Genomic_DNA"/>
</dbReference>
<evidence type="ECO:0000313" key="2">
    <source>
        <dbReference type="Proteomes" id="UP000031866"/>
    </source>
</evidence>
<dbReference type="OrthoDB" id="1920995at2"/>
<protein>
    <submittedName>
        <fullName evidence="1">Uncharacterized protein</fullName>
    </submittedName>
</protein>
<dbReference type="RefSeq" id="WP_041893510.1">
    <property type="nucleotide sequence ID" value="NZ_CP010086.2"/>
</dbReference>
<name>A0A0B5QF89_CLOBE</name>
<organism evidence="1 2">
    <name type="scientific">Clostridium beijerinckii</name>
    <name type="common">Clostridium MP</name>
    <dbReference type="NCBI Taxonomy" id="1520"/>
    <lineage>
        <taxon>Bacteria</taxon>
        <taxon>Bacillati</taxon>
        <taxon>Bacillota</taxon>
        <taxon>Clostridia</taxon>
        <taxon>Eubacteriales</taxon>
        <taxon>Clostridiaceae</taxon>
        <taxon>Clostridium</taxon>
    </lineage>
</organism>
<gene>
    <name evidence="1" type="ORF">LF65_00249</name>
</gene>
<evidence type="ECO:0000313" key="1">
    <source>
        <dbReference type="EMBL" id="AJG96926.1"/>
    </source>
</evidence>
<dbReference type="Proteomes" id="UP000031866">
    <property type="component" value="Chromosome"/>
</dbReference>
<dbReference type="KEGG" id="cbei:LF65_00249"/>
<reference evidence="2" key="1">
    <citation type="submission" date="2014-12" db="EMBL/GenBank/DDBJ databases">
        <title>Genome sequence of Clostridium beijerinckii strain 59B.</title>
        <authorList>
            <person name="Little G.T."/>
            <person name="Minton N.P."/>
        </authorList>
    </citation>
    <scope>NUCLEOTIDE SEQUENCE [LARGE SCALE GENOMIC DNA]</scope>
    <source>
        <strain evidence="2">59B</strain>
    </source>
</reference>
<proteinExistence type="predicted"/>
<accession>A0A0B5QF89</accession>
<dbReference type="AlphaFoldDB" id="A0A0B5QF89"/>
<sequence length="141" mass="16477">MDKEPYNEYLVVMPTGNCKGFNDIEGVKAYINMYYELRLDDVFHKDGYNDATEIGGDEYRYNVFTQLGAEEGAKCEIYKTVSFIEEINKELVFEDEKEEIISKLCEAKINFNIYDYSLDAILANIQEVEYMEDYGTKISRM</sequence>